<dbReference type="CDD" id="cd01949">
    <property type="entry name" value="GGDEF"/>
    <property type="match status" value="1"/>
</dbReference>
<dbReference type="InterPro" id="IPR052163">
    <property type="entry name" value="DGC-Regulatory_Protein"/>
</dbReference>
<evidence type="ECO:0000259" key="2">
    <source>
        <dbReference type="PROSITE" id="PS50113"/>
    </source>
</evidence>
<dbReference type="InterPro" id="IPR001610">
    <property type="entry name" value="PAC"/>
</dbReference>
<dbReference type="SMART" id="SM00267">
    <property type="entry name" value="GGDEF"/>
    <property type="match status" value="1"/>
</dbReference>
<dbReference type="FunFam" id="3.30.70.270:FF:000001">
    <property type="entry name" value="Diguanylate cyclase domain protein"/>
    <property type="match status" value="1"/>
</dbReference>
<dbReference type="InterPro" id="IPR043128">
    <property type="entry name" value="Rev_trsase/Diguanyl_cyclase"/>
</dbReference>
<dbReference type="InterPro" id="IPR000014">
    <property type="entry name" value="PAS"/>
</dbReference>
<dbReference type="InterPro" id="IPR003018">
    <property type="entry name" value="GAF"/>
</dbReference>
<dbReference type="InterPro" id="IPR029787">
    <property type="entry name" value="Nucleotide_cyclase"/>
</dbReference>
<protein>
    <submittedName>
        <fullName evidence="4">PAS domain S-box-containing protein/diguanylate cyclase (GGDEF) domain-containing protein</fullName>
    </submittedName>
</protein>
<dbReference type="PANTHER" id="PTHR46663:SF2">
    <property type="entry name" value="GGDEF DOMAIN-CONTAINING PROTEIN"/>
    <property type="match status" value="1"/>
</dbReference>
<dbReference type="PANTHER" id="PTHR46663">
    <property type="entry name" value="DIGUANYLATE CYCLASE DGCT-RELATED"/>
    <property type="match status" value="1"/>
</dbReference>
<dbReference type="AlphaFoldDB" id="A0A1M5K931"/>
<dbReference type="PROSITE" id="PS50113">
    <property type="entry name" value="PAC"/>
    <property type="match status" value="1"/>
</dbReference>
<dbReference type="NCBIfam" id="TIGR00254">
    <property type="entry name" value="GGDEF"/>
    <property type="match status" value="1"/>
</dbReference>
<dbReference type="SMART" id="SM00065">
    <property type="entry name" value="GAF"/>
    <property type="match status" value="2"/>
</dbReference>
<dbReference type="Gene3D" id="3.30.450.20">
    <property type="entry name" value="PAS domain"/>
    <property type="match status" value="2"/>
</dbReference>
<dbReference type="RefSeq" id="WP_073322622.1">
    <property type="nucleotide sequence ID" value="NZ_FQWD01000003.1"/>
</dbReference>
<evidence type="ECO:0000259" key="3">
    <source>
        <dbReference type="PROSITE" id="PS50887"/>
    </source>
</evidence>
<dbReference type="CDD" id="cd00130">
    <property type="entry name" value="PAS"/>
    <property type="match status" value="1"/>
</dbReference>
<dbReference type="Proteomes" id="UP000184520">
    <property type="component" value="Unassembled WGS sequence"/>
</dbReference>
<dbReference type="Pfam" id="PF01590">
    <property type="entry name" value="GAF"/>
    <property type="match status" value="1"/>
</dbReference>
<dbReference type="InterPro" id="IPR000160">
    <property type="entry name" value="GGDEF_dom"/>
</dbReference>
<dbReference type="SMART" id="SM00091">
    <property type="entry name" value="PAS"/>
    <property type="match status" value="2"/>
</dbReference>
<dbReference type="GO" id="GO:0003824">
    <property type="term" value="F:catalytic activity"/>
    <property type="evidence" value="ECO:0007669"/>
    <property type="project" value="UniProtKB-ARBA"/>
</dbReference>
<evidence type="ECO:0000313" key="5">
    <source>
        <dbReference type="Proteomes" id="UP000184520"/>
    </source>
</evidence>
<proteinExistence type="predicted"/>
<keyword evidence="5" id="KW-1185">Reference proteome</keyword>
<dbReference type="InterPro" id="IPR000700">
    <property type="entry name" value="PAS-assoc_C"/>
</dbReference>
<dbReference type="OrthoDB" id="5620448at2"/>
<dbReference type="InterPro" id="IPR035965">
    <property type="entry name" value="PAS-like_dom_sf"/>
</dbReference>
<accession>A0A1M5K931</accession>
<dbReference type="Gene3D" id="3.30.450.40">
    <property type="match status" value="2"/>
</dbReference>
<sequence length="779" mass="88185">MNQALIEKYRLHRQEYETQLTQYVQSIAELFDVPVAFLGLSDNETLWIKAKCGTEATEAPLKQAICHLVIDSNDLIYIEDTQKDPRTQKMPAVAGSPFVRFYAGVPVKINNDLVGSFCIIDVKPRQLSSKELRALNNFGTHLGQHCELIFKHLSSEDEHELLNNSPAALIRWQVRPSLSVSYLSPNLTKLLGVALPEDASLFKLEDVIHHDDTDHFLFTVRNHQQGAEICECDFRVKVPGNRSVWYKLVSRAIFDNENLIAIQGLLLNNTEQKYLENRILDTNERMRLLLEASGLGTSDWDIENDTLRVNNRICHMLKLHPDSVDTQSMFWMQLVHPADKDRLISQIGNSLKEPNGVVDIEYRLRNAEGQYLWIETYGKVVTRNEMGRATRFAATHRNITEKKLAELHADKQRRLLGFINHAQNLFVAQKDLQLACEQIFPELIDLAESAYGFIGKMETEDGVPCLQIYAISDVSWSESSKAEYKKFKKGELRFTNLSNLFGHVVTSNAPVIANKPMMHKASKGTPAGHPVLKRFLGLPIQRENKVVGMIGLANKLEDYSQKDVEFLTPLTETLAYLFKAVEVEQARYEAEERLSYLAATDPLTGLMNRRAYFDKIQQFAAENSEPHCLAIVDIDNFKTLNDTYGHPVGDQVLRAVAKVMQHNIRNNDMVSRLGGEEFGIYIDTKDNAVCHQILQAILEEIKQLSFDTDQGQLNNVTVSIGATMFKKGPHAVDTTYFDIAMKQADQALYEVKRNGKASINWFSPSNALKKDGLITGLKS</sequence>
<evidence type="ECO:0000313" key="4">
    <source>
        <dbReference type="EMBL" id="SHG48673.1"/>
    </source>
</evidence>
<dbReference type="NCBIfam" id="TIGR00229">
    <property type="entry name" value="sensory_box"/>
    <property type="match status" value="1"/>
</dbReference>
<dbReference type="Pfam" id="PF08447">
    <property type="entry name" value="PAS_3"/>
    <property type="match status" value="1"/>
</dbReference>
<dbReference type="SUPFAM" id="SSF55781">
    <property type="entry name" value="GAF domain-like"/>
    <property type="match status" value="2"/>
</dbReference>
<name>A0A1M5K931_9ALTE</name>
<dbReference type="Pfam" id="PF13185">
    <property type="entry name" value="GAF_2"/>
    <property type="match status" value="1"/>
</dbReference>
<gene>
    <name evidence="4" type="ORF">SAMN05216361_2397</name>
</gene>
<organism evidence="4 5">
    <name type="scientific">Marisediminitalea aggregata</name>
    <dbReference type="NCBI Taxonomy" id="634436"/>
    <lineage>
        <taxon>Bacteria</taxon>
        <taxon>Pseudomonadati</taxon>
        <taxon>Pseudomonadota</taxon>
        <taxon>Gammaproteobacteria</taxon>
        <taxon>Alteromonadales</taxon>
        <taxon>Alteromonadaceae</taxon>
        <taxon>Marisediminitalea</taxon>
    </lineage>
</organism>
<dbReference type="SUPFAM" id="SSF55073">
    <property type="entry name" value="Nucleotide cyclase"/>
    <property type="match status" value="1"/>
</dbReference>
<comment type="cofactor">
    <cofactor evidence="1">
        <name>Mg(2+)</name>
        <dbReference type="ChEBI" id="CHEBI:18420"/>
    </cofactor>
</comment>
<feature type="domain" description="PAC" evidence="2">
    <location>
        <begin position="358"/>
        <end position="411"/>
    </location>
</feature>
<dbReference type="Gene3D" id="3.30.70.270">
    <property type="match status" value="1"/>
</dbReference>
<dbReference type="InterPro" id="IPR029016">
    <property type="entry name" value="GAF-like_dom_sf"/>
</dbReference>
<dbReference type="EMBL" id="FQWD01000003">
    <property type="protein sequence ID" value="SHG48673.1"/>
    <property type="molecule type" value="Genomic_DNA"/>
</dbReference>
<dbReference type="SMART" id="SM00086">
    <property type="entry name" value="PAC"/>
    <property type="match status" value="2"/>
</dbReference>
<dbReference type="Pfam" id="PF00990">
    <property type="entry name" value="GGDEF"/>
    <property type="match status" value="1"/>
</dbReference>
<dbReference type="PROSITE" id="PS50887">
    <property type="entry name" value="GGDEF"/>
    <property type="match status" value="1"/>
</dbReference>
<dbReference type="InterPro" id="IPR013655">
    <property type="entry name" value="PAS_fold_3"/>
</dbReference>
<evidence type="ECO:0000256" key="1">
    <source>
        <dbReference type="ARBA" id="ARBA00001946"/>
    </source>
</evidence>
<feature type="domain" description="GGDEF" evidence="3">
    <location>
        <begin position="625"/>
        <end position="764"/>
    </location>
</feature>
<dbReference type="STRING" id="634436.SAMN05216361_2397"/>
<reference evidence="5" key="1">
    <citation type="submission" date="2016-11" db="EMBL/GenBank/DDBJ databases">
        <authorList>
            <person name="Varghese N."/>
            <person name="Submissions S."/>
        </authorList>
    </citation>
    <scope>NUCLEOTIDE SEQUENCE [LARGE SCALE GENOMIC DNA]</scope>
    <source>
        <strain evidence="5">CGMCC 1.8995</strain>
    </source>
</reference>
<dbReference type="SUPFAM" id="SSF55785">
    <property type="entry name" value="PYP-like sensor domain (PAS domain)"/>
    <property type="match status" value="2"/>
</dbReference>